<dbReference type="Gene3D" id="2.30.29.30">
    <property type="entry name" value="Pleckstrin-homology domain (PH domain)/Phosphotyrosine-binding domain (PTB)"/>
    <property type="match status" value="1"/>
</dbReference>
<dbReference type="InterPro" id="IPR006020">
    <property type="entry name" value="PTB/PI_dom"/>
</dbReference>
<dbReference type="Ensembl" id="ENSDLAT00005082260.1">
    <property type="protein sequence ID" value="ENSDLAP00005068308.1"/>
    <property type="gene ID" value="ENSDLAG00005030630.1"/>
</dbReference>
<feature type="compositionally biased region" description="Basic residues" evidence="5">
    <location>
        <begin position="19"/>
        <end position="30"/>
    </location>
</feature>
<sequence length="633" mass="68586">MQHTECQSKSVNSLTVKQHYNRRTPTRSKTKKTESSPTMMPTAKGMSHMIPNHVLRVGQTIHLDSVQETVHQHPGLTEPSSNHGDSDLDISLDNLNQLILELDPTFEPLQVDKSPLCISPPTDDSFSDEDVSHCMLVPRGCPPCSLPTVALSMSPSIPIPSQSNLSCSPNGSLVFSSSPTSSLPPLPCGSAPRRNPSPKQDVAFSQGSLRLSHSNRNSATSLLSMSTCSDTSYILGSNLSLTSEDADSPESILTCMSGSFSDGTRTRPFDNRHSPEKPPLIKHGHLQGLHSKGAQSSPASLSGSLTDIPVLLVNGAPQPDFQTPGPEIDLIQNFPVSNSKPLSPHSFQARFNGSQPSMKFVMDTSTFWFRPHISRAEAEALVKDKAAGTFVVRDSTSYRGSFGLAMKVDQTCANFTATAYTGESSSDLVRHFLIESSSKGVRIKGSTQEPYFGSLSALVYQHNISAYALPCKLLLHSQDLGAAEERGNEKPASEDKSKTACNFVYLNAVPTEMLTGPCAVQKAVSTTLEKAPGSFTPTIVNLKVSLKGVTLTDINRKLFFRRHYPAHLLSHSGEDPDNRLWRRGCSFGARMFGFVAKSVDAGMENVCHVFAEYDPLQPCSKVIEVIQAAITKL</sequence>
<dbReference type="Pfam" id="PF00017">
    <property type="entry name" value="SH2"/>
    <property type="match status" value="1"/>
</dbReference>
<keyword evidence="8" id="KW-1185">Reference proteome</keyword>
<dbReference type="InterPro" id="IPR036860">
    <property type="entry name" value="SH2_dom_sf"/>
</dbReference>
<keyword evidence="3 4" id="KW-0727">SH2 domain</keyword>
<evidence type="ECO:0000256" key="2">
    <source>
        <dbReference type="ARBA" id="ARBA00007881"/>
    </source>
</evidence>
<dbReference type="PANTHER" id="PTHR45734:SF6">
    <property type="entry name" value="TENSIN-4"/>
    <property type="match status" value="1"/>
</dbReference>
<proteinExistence type="inferred from homology"/>
<comment type="similarity">
    <text evidence="2">Belongs to the PTEN phosphatase protein family.</text>
</comment>
<feature type="region of interest" description="Disordered" evidence="5">
    <location>
        <begin position="257"/>
        <end position="278"/>
    </location>
</feature>
<dbReference type="CDD" id="cd01213">
    <property type="entry name" value="PTB_tensin"/>
    <property type="match status" value="1"/>
</dbReference>
<dbReference type="InterPro" id="IPR000980">
    <property type="entry name" value="SH2"/>
</dbReference>
<name>A0A8P4K629_DICLA</name>
<dbReference type="PROSITE" id="PS50001">
    <property type="entry name" value="SH2"/>
    <property type="match status" value="1"/>
</dbReference>
<dbReference type="OMA" id="SQPSMKF"/>
<dbReference type="GO" id="GO:0005925">
    <property type="term" value="C:focal adhesion"/>
    <property type="evidence" value="ECO:0007669"/>
    <property type="project" value="UniProtKB-SubCell"/>
</dbReference>
<dbReference type="Pfam" id="PF08416">
    <property type="entry name" value="PTB"/>
    <property type="match status" value="1"/>
</dbReference>
<organism evidence="7 8">
    <name type="scientific">Dicentrarchus labrax</name>
    <name type="common">European seabass</name>
    <name type="synonym">Morone labrax</name>
    <dbReference type="NCBI Taxonomy" id="13489"/>
    <lineage>
        <taxon>Eukaryota</taxon>
        <taxon>Metazoa</taxon>
        <taxon>Chordata</taxon>
        <taxon>Craniata</taxon>
        <taxon>Vertebrata</taxon>
        <taxon>Euteleostomi</taxon>
        <taxon>Actinopterygii</taxon>
        <taxon>Neopterygii</taxon>
        <taxon>Teleostei</taxon>
        <taxon>Neoteleostei</taxon>
        <taxon>Acanthomorphata</taxon>
        <taxon>Eupercaria</taxon>
        <taxon>Moronidae</taxon>
        <taxon>Dicentrarchus</taxon>
    </lineage>
</organism>
<evidence type="ECO:0000256" key="3">
    <source>
        <dbReference type="ARBA" id="ARBA00022999"/>
    </source>
</evidence>
<feature type="compositionally biased region" description="Polar residues" evidence="5">
    <location>
        <begin position="1"/>
        <end position="18"/>
    </location>
</feature>
<dbReference type="AlphaFoldDB" id="A0A8P4K629"/>
<gene>
    <name evidence="7" type="primary">LOC127354703</name>
</gene>
<dbReference type="InterPro" id="IPR051484">
    <property type="entry name" value="Tensin_PTEN_phosphatase"/>
</dbReference>
<dbReference type="RefSeq" id="XP_051240770.1">
    <property type="nucleotide sequence ID" value="XM_051384810.1"/>
</dbReference>
<dbReference type="Gene3D" id="3.30.505.10">
    <property type="entry name" value="SH2 domain"/>
    <property type="match status" value="1"/>
</dbReference>
<dbReference type="InterPro" id="IPR033929">
    <property type="entry name" value="Tensin_PTB"/>
</dbReference>
<dbReference type="SUPFAM" id="SSF50729">
    <property type="entry name" value="PH domain-like"/>
    <property type="match status" value="1"/>
</dbReference>
<evidence type="ECO:0000256" key="5">
    <source>
        <dbReference type="SAM" id="MobiDB-lite"/>
    </source>
</evidence>
<dbReference type="GeneTree" id="ENSGT00940000163886"/>
<dbReference type="PRINTS" id="PR00401">
    <property type="entry name" value="SH2DOMAIN"/>
</dbReference>
<evidence type="ECO:0000256" key="4">
    <source>
        <dbReference type="PROSITE-ProRule" id="PRU00191"/>
    </source>
</evidence>
<dbReference type="PANTHER" id="PTHR45734">
    <property type="entry name" value="TENSIN"/>
    <property type="match status" value="1"/>
</dbReference>
<dbReference type="SMART" id="SM00462">
    <property type="entry name" value="PTB"/>
    <property type="match status" value="1"/>
</dbReference>
<feature type="compositionally biased region" description="Basic and acidic residues" evidence="5">
    <location>
        <begin position="264"/>
        <end position="276"/>
    </location>
</feature>
<accession>A0A8P4K629</accession>
<evidence type="ECO:0000259" key="6">
    <source>
        <dbReference type="PROSITE" id="PS50001"/>
    </source>
</evidence>
<evidence type="ECO:0000256" key="1">
    <source>
        <dbReference type="ARBA" id="ARBA00004246"/>
    </source>
</evidence>
<comment type="subcellular location">
    <subcellularLocation>
        <location evidence="1">Cell junction</location>
        <location evidence="1">Focal adhesion</location>
    </subcellularLocation>
</comment>
<dbReference type="SUPFAM" id="SSF55550">
    <property type="entry name" value="SH2 domain"/>
    <property type="match status" value="1"/>
</dbReference>
<dbReference type="GeneID" id="127354703"/>
<evidence type="ECO:0000313" key="8">
    <source>
        <dbReference type="Proteomes" id="UP000694389"/>
    </source>
</evidence>
<evidence type="ECO:0000313" key="7">
    <source>
        <dbReference type="Ensembl" id="ENSDLAP00005068308.1"/>
    </source>
</evidence>
<dbReference type="Proteomes" id="UP000694389">
    <property type="component" value="Unassembled WGS sequence"/>
</dbReference>
<dbReference type="OrthoDB" id="6273691at2759"/>
<feature type="region of interest" description="Disordered" evidence="5">
    <location>
        <begin position="1"/>
        <end position="44"/>
    </location>
</feature>
<reference evidence="7" key="1">
    <citation type="submission" date="2025-08" db="UniProtKB">
        <authorList>
            <consortium name="Ensembl"/>
        </authorList>
    </citation>
    <scope>IDENTIFICATION</scope>
</reference>
<feature type="region of interest" description="Disordered" evidence="5">
    <location>
        <begin position="178"/>
        <end position="211"/>
    </location>
</feature>
<dbReference type="SMART" id="SM00252">
    <property type="entry name" value="SH2"/>
    <property type="match status" value="1"/>
</dbReference>
<feature type="domain" description="SH2" evidence="6">
    <location>
        <begin position="368"/>
        <end position="477"/>
    </location>
</feature>
<protein>
    <recommendedName>
        <fullName evidence="6">SH2 domain-containing protein</fullName>
    </recommendedName>
</protein>
<dbReference type="InterPro" id="IPR011993">
    <property type="entry name" value="PH-like_dom_sf"/>
</dbReference>
<dbReference type="InterPro" id="IPR013625">
    <property type="entry name" value="PTB"/>
</dbReference>
<reference evidence="7" key="2">
    <citation type="submission" date="2025-09" db="UniProtKB">
        <authorList>
            <consortium name="Ensembl"/>
        </authorList>
    </citation>
    <scope>IDENTIFICATION</scope>
</reference>